<accession>A0ABV1SER9</accession>
<dbReference type="InterPro" id="IPR007921">
    <property type="entry name" value="CHAP_dom"/>
</dbReference>
<dbReference type="EMBL" id="JAYWLC010000004">
    <property type="protein sequence ID" value="MER5171399.1"/>
    <property type="molecule type" value="Genomic_DNA"/>
</dbReference>
<dbReference type="Pfam" id="PF05257">
    <property type="entry name" value="CHAP"/>
    <property type="match status" value="1"/>
</dbReference>
<dbReference type="PROSITE" id="PS50911">
    <property type="entry name" value="CHAP"/>
    <property type="match status" value="1"/>
</dbReference>
<evidence type="ECO:0000259" key="1">
    <source>
        <dbReference type="PROSITE" id="PS50911"/>
    </source>
</evidence>
<organism evidence="2 3">
    <name type="scientific">Thioclava kandeliae</name>
    <dbReference type="NCBI Taxonomy" id="3070818"/>
    <lineage>
        <taxon>Bacteria</taxon>
        <taxon>Pseudomonadati</taxon>
        <taxon>Pseudomonadota</taxon>
        <taxon>Alphaproteobacteria</taxon>
        <taxon>Rhodobacterales</taxon>
        <taxon>Paracoccaceae</taxon>
        <taxon>Thioclava</taxon>
    </lineage>
</organism>
<name>A0ABV1SER9_9RHOB</name>
<sequence length="162" mass="17899">MSSMNFASARMDRQATIGLDPARRDAAVQIAAAMRAKGERVWCVPFARNASGIELRGNARTWWGQADGSYLRRHSPAPGAVMVFKGTKRLPMGHVAVVSKVVDSRKILVDHANWKRNQVSLGMEVIDVSAKNDWSEVRVKSTKAAFGSEYPVYGFIQNVHRG</sequence>
<protein>
    <submittedName>
        <fullName evidence="2">CHAP domain-containing protein</fullName>
    </submittedName>
</protein>
<proteinExistence type="predicted"/>
<dbReference type="InterPro" id="IPR038765">
    <property type="entry name" value="Papain-like_cys_pep_sf"/>
</dbReference>
<reference evidence="2 3" key="1">
    <citation type="submission" date="2024-01" db="EMBL/GenBank/DDBJ databases">
        <authorList>
            <person name="Deng Y."/>
            <person name="Su J."/>
        </authorList>
    </citation>
    <scope>NUCLEOTIDE SEQUENCE [LARGE SCALE GENOMIC DNA]</scope>
    <source>
        <strain evidence="2 3">CPCC 100088</strain>
    </source>
</reference>
<dbReference type="Proteomes" id="UP001438953">
    <property type="component" value="Unassembled WGS sequence"/>
</dbReference>
<evidence type="ECO:0000313" key="2">
    <source>
        <dbReference type="EMBL" id="MER5171399.1"/>
    </source>
</evidence>
<feature type="domain" description="Peptidase C51" evidence="1">
    <location>
        <begin position="18"/>
        <end position="138"/>
    </location>
</feature>
<keyword evidence="3" id="KW-1185">Reference proteome</keyword>
<comment type="caution">
    <text evidence="2">The sequence shown here is derived from an EMBL/GenBank/DDBJ whole genome shotgun (WGS) entry which is preliminary data.</text>
</comment>
<evidence type="ECO:0000313" key="3">
    <source>
        <dbReference type="Proteomes" id="UP001438953"/>
    </source>
</evidence>
<dbReference type="RefSeq" id="WP_339112599.1">
    <property type="nucleotide sequence ID" value="NZ_JAYWLC010000004.1"/>
</dbReference>
<dbReference type="SUPFAM" id="SSF54001">
    <property type="entry name" value="Cysteine proteinases"/>
    <property type="match status" value="1"/>
</dbReference>
<reference evidence="2 3" key="2">
    <citation type="submission" date="2024-06" db="EMBL/GenBank/DDBJ databases">
        <title>Thioclava kandeliae sp. nov. from a rhizosphere soil sample of Kandelia candel in a mangrove.</title>
        <authorList>
            <person name="Mu T."/>
        </authorList>
    </citation>
    <scope>NUCLEOTIDE SEQUENCE [LARGE SCALE GENOMIC DNA]</scope>
    <source>
        <strain evidence="2 3">CPCC 100088</strain>
    </source>
</reference>
<dbReference type="Gene3D" id="3.90.1720.10">
    <property type="entry name" value="endopeptidase domain like (from Nostoc punctiforme)"/>
    <property type="match status" value="1"/>
</dbReference>
<gene>
    <name evidence="2" type="ORF">VSX56_06360</name>
</gene>